<evidence type="ECO:0000256" key="6">
    <source>
        <dbReference type="ARBA" id="ARBA00022737"/>
    </source>
</evidence>
<dbReference type="InterPro" id="IPR036249">
    <property type="entry name" value="Thioredoxin-like_sf"/>
</dbReference>
<keyword evidence="6" id="KW-0677">Repeat</keyword>
<accession>A0A2K1K838</accession>
<dbReference type="FunFam" id="3.40.30.10:FF:000042">
    <property type="entry name" value="protein disulfide-isomerase A2"/>
    <property type="match status" value="1"/>
</dbReference>
<dbReference type="PROSITE" id="PS51352">
    <property type="entry name" value="THIOREDOXIN_2"/>
    <property type="match status" value="2"/>
</dbReference>
<evidence type="ECO:0000256" key="12">
    <source>
        <dbReference type="PIRSR" id="PIRSR605792-51"/>
    </source>
</evidence>
<keyword evidence="7" id="KW-0256">Endoplasmic reticulum</keyword>
<comment type="catalytic activity">
    <reaction evidence="1">
        <text>Catalyzes the rearrangement of -S-S- bonds in proteins.</text>
        <dbReference type="EC" id="5.3.4.1"/>
    </reaction>
</comment>
<dbReference type="Gramene" id="Pp3c8_20170V3.2">
    <property type="protein sequence ID" value="Pp3c8_20170V3.2"/>
    <property type="gene ID" value="Pp3c8_20170"/>
</dbReference>
<dbReference type="Pfam" id="PF00085">
    <property type="entry name" value="Thioredoxin"/>
    <property type="match status" value="2"/>
</dbReference>
<evidence type="ECO:0000313" key="17">
    <source>
        <dbReference type="EnsemblPlants" id="Pp3c8_20170V3.1"/>
    </source>
</evidence>
<evidence type="ECO:0000256" key="2">
    <source>
        <dbReference type="ARBA" id="ARBA00004319"/>
    </source>
</evidence>
<dbReference type="SUPFAM" id="SSF52833">
    <property type="entry name" value="Thioredoxin-like"/>
    <property type="match status" value="4"/>
</dbReference>
<dbReference type="GeneID" id="112285796"/>
<dbReference type="CDD" id="cd02995">
    <property type="entry name" value="PDI_a_PDI_a'_C"/>
    <property type="match status" value="1"/>
</dbReference>
<keyword evidence="5 14" id="KW-0732">Signal</keyword>
<organism evidence="16">
    <name type="scientific">Physcomitrium patens</name>
    <name type="common">Spreading-leaved earth moss</name>
    <name type="synonym">Physcomitrella patens</name>
    <dbReference type="NCBI Taxonomy" id="3218"/>
    <lineage>
        <taxon>Eukaryota</taxon>
        <taxon>Viridiplantae</taxon>
        <taxon>Streptophyta</taxon>
        <taxon>Embryophyta</taxon>
        <taxon>Bryophyta</taxon>
        <taxon>Bryophytina</taxon>
        <taxon>Bryopsida</taxon>
        <taxon>Funariidae</taxon>
        <taxon>Funariales</taxon>
        <taxon>Funariaceae</taxon>
        <taxon>Physcomitrium</taxon>
    </lineage>
</organism>
<evidence type="ECO:0000256" key="3">
    <source>
        <dbReference type="ARBA" id="ARBA00006347"/>
    </source>
</evidence>
<keyword evidence="18" id="KW-1185">Reference proteome</keyword>
<reference evidence="16 18" key="2">
    <citation type="journal article" date="2018" name="Plant J.">
        <title>The Physcomitrella patens chromosome-scale assembly reveals moss genome structure and evolution.</title>
        <authorList>
            <person name="Lang D."/>
            <person name="Ullrich K.K."/>
            <person name="Murat F."/>
            <person name="Fuchs J."/>
            <person name="Jenkins J."/>
            <person name="Haas F.B."/>
            <person name="Piednoel M."/>
            <person name="Gundlach H."/>
            <person name="Van Bel M."/>
            <person name="Meyberg R."/>
            <person name="Vives C."/>
            <person name="Morata J."/>
            <person name="Symeonidi A."/>
            <person name="Hiss M."/>
            <person name="Muchero W."/>
            <person name="Kamisugi Y."/>
            <person name="Saleh O."/>
            <person name="Blanc G."/>
            <person name="Decker E.L."/>
            <person name="van Gessel N."/>
            <person name="Grimwood J."/>
            <person name="Hayes R.D."/>
            <person name="Graham S.W."/>
            <person name="Gunter L.E."/>
            <person name="McDaniel S.F."/>
            <person name="Hoernstein S.N.W."/>
            <person name="Larsson A."/>
            <person name="Li F.W."/>
            <person name="Perroud P.F."/>
            <person name="Phillips J."/>
            <person name="Ranjan P."/>
            <person name="Rokshar D.S."/>
            <person name="Rothfels C.J."/>
            <person name="Schneider L."/>
            <person name="Shu S."/>
            <person name="Stevenson D.W."/>
            <person name="Thummler F."/>
            <person name="Tillich M."/>
            <person name="Villarreal Aguilar J.C."/>
            <person name="Widiez T."/>
            <person name="Wong G.K."/>
            <person name="Wymore A."/>
            <person name="Zhang Y."/>
            <person name="Zimmer A.D."/>
            <person name="Quatrano R.S."/>
            <person name="Mayer K.F.X."/>
            <person name="Goodstein D."/>
            <person name="Casacuberta J.M."/>
            <person name="Vandepoele K."/>
            <person name="Reski R."/>
            <person name="Cuming A.C."/>
            <person name="Tuskan G.A."/>
            <person name="Maumus F."/>
            <person name="Salse J."/>
            <person name="Schmutz J."/>
            <person name="Rensing S.A."/>
        </authorList>
    </citation>
    <scope>NUCLEOTIDE SEQUENCE [LARGE SCALE GENOMIC DNA]</scope>
    <source>
        <strain evidence="17 18">cv. Gransden 2004</strain>
    </source>
</reference>
<dbReference type="GO" id="GO:0003756">
    <property type="term" value="F:protein disulfide isomerase activity"/>
    <property type="evidence" value="ECO:0000318"/>
    <property type="project" value="GO_Central"/>
</dbReference>
<evidence type="ECO:0000256" key="14">
    <source>
        <dbReference type="SAM" id="SignalP"/>
    </source>
</evidence>
<dbReference type="NCBIfam" id="TIGR01130">
    <property type="entry name" value="ER_PDI_fam"/>
    <property type="match status" value="1"/>
</dbReference>
<dbReference type="FunFam" id="3.40.30.10:FF:000134">
    <property type="entry name" value="Protein disulfide-isomerase"/>
    <property type="match status" value="1"/>
</dbReference>
<reference evidence="17" key="3">
    <citation type="submission" date="2020-12" db="UniProtKB">
        <authorList>
            <consortium name="EnsemblPlants"/>
        </authorList>
    </citation>
    <scope>IDENTIFICATION</scope>
</reference>
<evidence type="ECO:0000256" key="5">
    <source>
        <dbReference type="ARBA" id="ARBA00022729"/>
    </source>
</evidence>
<comment type="similarity">
    <text evidence="3">Belongs to the protein disulfide isomerase family.</text>
</comment>
<feature type="domain" description="Thioredoxin" evidence="15">
    <location>
        <begin position="72"/>
        <end position="206"/>
    </location>
</feature>
<evidence type="ECO:0000256" key="11">
    <source>
        <dbReference type="ARBA" id="ARBA00023284"/>
    </source>
</evidence>
<reference evidence="16 18" key="1">
    <citation type="journal article" date="2008" name="Science">
        <title>The Physcomitrella genome reveals evolutionary insights into the conquest of land by plants.</title>
        <authorList>
            <person name="Rensing S."/>
            <person name="Lang D."/>
            <person name="Zimmer A."/>
            <person name="Terry A."/>
            <person name="Salamov A."/>
            <person name="Shapiro H."/>
            <person name="Nishiyama T."/>
            <person name="Perroud P.-F."/>
            <person name="Lindquist E."/>
            <person name="Kamisugi Y."/>
            <person name="Tanahashi T."/>
            <person name="Sakakibara K."/>
            <person name="Fujita T."/>
            <person name="Oishi K."/>
            <person name="Shin-I T."/>
            <person name="Kuroki Y."/>
            <person name="Toyoda A."/>
            <person name="Suzuki Y."/>
            <person name="Hashimoto A."/>
            <person name="Yamaguchi K."/>
            <person name="Sugano A."/>
            <person name="Kohara Y."/>
            <person name="Fujiyama A."/>
            <person name="Anterola A."/>
            <person name="Aoki S."/>
            <person name="Ashton N."/>
            <person name="Barbazuk W.B."/>
            <person name="Barker E."/>
            <person name="Bennetzen J."/>
            <person name="Bezanilla M."/>
            <person name="Blankenship R."/>
            <person name="Cho S.H."/>
            <person name="Dutcher S."/>
            <person name="Estelle M."/>
            <person name="Fawcett J.A."/>
            <person name="Gundlach H."/>
            <person name="Hanada K."/>
            <person name="Heyl A."/>
            <person name="Hicks K.A."/>
            <person name="Hugh J."/>
            <person name="Lohr M."/>
            <person name="Mayer K."/>
            <person name="Melkozernov A."/>
            <person name="Murata T."/>
            <person name="Nelson D."/>
            <person name="Pils B."/>
            <person name="Prigge M."/>
            <person name="Reiss B."/>
            <person name="Renner T."/>
            <person name="Rombauts S."/>
            <person name="Rushton P."/>
            <person name="Sanderfoot A."/>
            <person name="Schween G."/>
            <person name="Shiu S.-H."/>
            <person name="Stueber K."/>
            <person name="Theodoulou F.L."/>
            <person name="Tu H."/>
            <person name="Van de Peer Y."/>
            <person name="Verrier P.J."/>
            <person name="Waters E."/>
            <person name="Wood A."/>
            <person name="Yang L."/>
            <person name="Cove D."/>
            <person name="Cuming A."/>
            <person name="Hasebe M."/>
            <person name="Lucas S."/>
            <person name="Mishler D.B."/>
            <person name="Reski R."/>
            <person name="Grigoriev I."/>
            <person name="Quatrano R.S."/>
            <person name="Boore J.L."/>
        </authorList>
    </citation>
    <scope>NUCLEOTIDE SEQUENCE [LARGE SCALE GENOMIC DNA]</scope>
    <source>
        <strain evidence="17 18">cv. Gransden 2004</strain>
    </source>
</reference>
<evidence type="ECO:0000256" key="7">
    <source>
        <dbReference type="ARBA" id="ARBA00022824"/>
    </source>
</evidence>
<feature type="disulfide bond" description="Redox-active" evidence="12">
    <location>
        <begin position="131"/>
        <end position="134"/>
    </location>
</feature>
<dbReference type="KEGG" id="ppp:112285796"/>
<dbReference type="PRINTS" id="PR00421">
    <property type="entry name" value="THIOREDOXIN"/>
</dbReference>
<feature type="disulfide bond" description="Redox-active" evidence="12">
    <location>
        <begin position="469"/>
        <end position="472"/>
    </location>
</feature>
<dbReference type="EC" id="5.3.4.1" evidence="4"/>
<dbReference type="FunFam" id="3.40.30.10:FF:000424">
    <property type="entry name" value="Predicted protein"/>
    <property type="match status" value="1"/>
</dbReference>
<dbReference type="GO" id="GO:0005788">
    <property type="term" value="C:endoplasmic reticulum lumen"/>
    <property type="evidence" value="ECO:0007669"/>
    <property type="project" value="UniProtKB-SubCell"/>
</dbReference>
<dbReference type="PANTHER" id="PTHR18929:SF246">
    <property type="entry name" value="PROTEIN DISULFIDE ISOMERASE-LIKE 1-4"/>
    <property type="match status" value="1"/>
</dbReference>
<feature type="compositionally biased region" description="Acidic residues" evidence="13">
    <location>
        <begin position="40"/>
        <end position="66"/>
    </location>
</feature>
<keyword evidence="9" id="KW-0325">Glycoprotein</keyword>
<feature type="compositionally biased region" description="Acidic residues" evidence="13">
    <location>
        <begin position="74"/>
        <end position="93"/>
    </location>
</feature>
<dbReference type="OMA" id="PTLKLWP"/>
<evidence type="ECO:0000256" key="10">
    <source>
        <dbReference type="ARBA" id="ARBA00023235"/>
    </source>
</evidence>
<evidence type="ECO:0000256" key="1">
    <source>
        <dbReference type="ARBA" id="ARBA00001182"/>
    </source>
</evidence>
<dbReference type="GO" id="GO:0006457">
    <property type="term" value="P:protein folding"/>
    <property type="evidence" value="ECO:0000318"/>
    <property type="project" value="GO_Central"/>
</dbReference>
<dbReference type="PANTHER" id="PTHR18929">
    <property type="entry name" value="PROTEIN DISULFIDE ISOMERASE"/>
    <property type="match status" value="1"/>
</dbReference>
<evidence type="ECO:0000256" key="9">
    <source>
        <dbReference type="ARBA" id="ARBA00023180"/>
    </source>
</evidence>
<feature type="signal peptide" evidence="14">
    <location>
        <begin position="1"/>
        <end position="23"/>
    </location>
</feature>
<name>A0A2K1K838_PHYPA</name>
<sequence length="573" mass="63914">MASKHRRELVICLLSFLFLLVISNLSQITAESRESGGDSGLEEVVDSIGEEEGEGYEGYDATDGDENVDHGNGEDEEDDDEEEEDEEGEDGEDQGWKGIDETDVVVLGSHNFTAFVTKEPYVMVEFYAPWCGHCQELAPEWAAAATALKRRVPVAKVDATAHPEISDKFGVTGYPTLFFFIDGVPTPYSGERAKDAIIQHVNKKMNVTVIPLTSKSDVEALLEPKSPIAIAYIDNLEGADVEELTSAARQEENVKFYMTNDADVAAMLGLGTESKPALVLLKNVPDKRLVYEDDFKRKPLYEFVSANKLPLVIYYKEESIKLVFENVIKNQVICFINGEEHWGVAQSVFEKVARMFRGQTLFIRANLADKEGQQAAQYFGISGENPIIIMAYVSVEEGPKYLYEGEFTVTGVKGFVEGFLANTLPPYYKSEPIPELNNEDVKIAVGKNFEEVVLDESKDTLLELYAPGCNYCQELEPTYKKLAKRLRDIPSISIVKMDGLTNEHPRAKPDGYPTILFFPAGKKSFEPITFEGDRTVKGFYQFIKKNAAIPFTLQKSGKSKATKKCAENMKDEL</sequence>
<dbReference type="InterPro" id="IPR013766">
    <property type="entry name" value="Thioredoxin_domain"/>
</dbReference>
<dbReference type="EnsemblPlants" id="Pp3c8_20170V3.2">
    <property type="protein sequence ID" value="Pp3c8_20170V3.2"/>
    <property type="gene ID" value="Pp3c8_20170"/>
</dbReference>
<dbReference type="OrthoDB" id="427280at2759"/>
<keyword evidence="8 12" id="KW-1015">Disulfide bond</keyword>
<dbReference type="PROSITE" id="PS00194">
    <property type="entry name" value="THIOREDOXIN_1"/>
    <property type="match status" value="1"/>
</dbReference>
<dbReference type="InterPro" id="IPR017937">
    <property type="entry name" value="Thioredoxin_CS"/>
</dbReference>
<dbReference type="CDD" id="cd02981">
    <property type="entry name" value="PDI_b_family"/>
    <property type="match status" value="1"/>
</dbReference>
<dbReference type="AlphaFoldDB" id="A0A2K1K838"/>
<evidence type="ECO:0000256" key="4">
    <source>
        <dbReference type="ARBA" id="ARBA00012723"/>
    </source>
</evidence>
<evidence type="ECO:0000259" key="15">
    <source>
        <dbReference type="PROSITE" id="PS51352"/>
    </source>
</evidence>
<keyword evidence="11 12" id="KW-0676">Redox-active center</keyword>
<evidence type="ECO:0000256" key="8">
    <source>
        <dbReference type="ARBA" id="ARBA00023157"/>
    </source>
</evidence>
<dbReference type="PaxDb" id="3218-PP1S122_5V6.1"/>
<dbReference type="FunFam" id="3.40.30.10:FF:000109">
    <property type="entry name" value="Protein disulfide-isomerase"/>
    <property type="match status" value="1"/>
</dbReference>
<dbReference type="RefSeq" id="XP_024382727.1">
    <property type="nucleotide sequence ID" value="XM_024526959.2"/>
</dbReference>
<dbReference type="Pfam" id="PF13848">
    <property type="entry name" value="Thioredoxin_6"/>
    <property type="match status" value="1"/>
</dbReference>
<dbReference type="GO" id="GO:0034976">
    <property type="term" value="P:response to endoplasmic reticulum stress"/>
    <property type="evidence" value="ECO:0000318"/>
    <property type="project" value="GO_Central"/>
</dbReference>
<dbReference type="Gene3D" id="3.40.30.10">
    <property type="entry name" value="Glutaredoxin"/>
    <property type="match status" value="4"/>
</dbReference>
<feature type="chain" id="PRO_5043158238" description="protein disulfide-isomerase" evidence="14">
    <location>
        <begin position="24"/>
        <end position="573"/>
    </location>
</feature>
<keyword evidence="10" id="KW-0413">Isomerase</keyword>
<dbReference type="CDD" id="cd02961">
    <property type="entry name" value="PDI_a_family"/>
    <property type="match status" value="1"/>
</dbReference>
<evidence type="ECO:0000313" key="16">
    <source>
        <dbReference type="EMBL" id="PNR49942.1"/>
    </source>
</evidence>
<dbReference type="InterPro" id="IPR005792">
    <property type="entry name" value="Prot_disulphide_isomerase"/>
</dbReference>
<protein>
    <recommendedName>
        <fullName evidence="4">protein disulfide-isomerase</fullName>
        <ecNumber evidence="4">5.3.4.1</ecNumber>
    </recommendedName>
</protein>
<proteinExistence type="inferred from homology"/>
<dbReference type="GO" id="GO:0005783">
    <property type="term" value="C:endoplasmic reticulum"/>
    <property type="evidence" value="ECO:0000318"/>
    <property type="project" value="GO_Central"/>
</dbReference>
<feature type="domain" description="Thioredoxin" evidence="15">
    <location>
        <begin position="427"/>
        <end position="548"/>
    </location>
</feature>
<feature type="region of interest" description="Disordered" evidence="13">
    <location>
        <begin position="30"/>
        <end position="98"/>
    </location>
</feature>
<dbReference type="Gramene" id="Pp3c8_20170V3.1">
    <property type="protein sequence ID" value="Pp3c8_20170V3.1"/>
    <property type="gene ID" value="Pp3c8_20170"/>
</dbReference>
<dbReference type="EnsemblPlants" id="Pp3c8_20170V3.1">
    <property type="protein sequence ID" value="Pp3c8_20170V3.1"/>
    <property type="gene ID" value="Pp3c8_20170"/>
</dbReference>
<dbReference type="STRING" id="3218.A0A2K1K838"/>
<evidence type="ECO:0000256" key="13">
    <source>
        <dbReference type="SAM" id="MobiDB-lite"/>
    </source>
</evidence>
<dbReference type="EMBL" id="ABEU02000008">
    <property type="protein sequence ID" value="PNR49942.1"/>
    <property type="molecule type" value="Genomic_DNA"/>
</dbReference>
<evidence type="ECO:0000313" key="18">
    <source>
        <dbReference type="Proteomes" id="UP000006727"/>
    </source>
</evidence>
<comment type="subcellular location">
    <subcellularLocation>
        <location evidence="2">Endoplasmic reticulum lumen</location>
    </subcellularLocation>
</comment>
<dbReference type="Proteomes" id="UP000006727">
    <property type="component" value="Chromosome 8"/>
</dbReference>
<gene>
    <name evidence="17" type="primary">LOC112285796</name>
    <name evidence="16" type="ORF">PHYPA_011839</name>
</gene>